<dbReference type="InterPro" id="IPR017961">
    <property type="entry name" value="DNA_pol_Y-fam_little_finger"/>
</dbReference>
<dbReference type="SUPFAM" id="SSF100879">
    <property type="entry name" value="Lesion bypass DNA polymerase (Y-family), little finger domain"/>
    <property type="match status" value="1"/>
</dbReference>
<dbReference type="PANTHER" id="PTHR11076:SF33">
    <property type="entry name" value="DNA POLYMERASE KAPPA"/>
    <property type="match status" value="1"/>
</dbReference>
<sequence length="391" mass="44303">MLMQRTVLHLNIADFATAVERLCDSSLRHRPVIIGLPVARSLVYDMSDEAYREGVRKGMPLWRARRLCPGAVILPPRPERYGKAMLHLLKLARPLTPLVEQAPGDGHLYLDLSGTRRLHGPARDVALRLRRQVRGELGLEPIWTLAPNKLVAKVASRLVKPEGEFLVESGREQQLLAPLSLELLPGLGRRLRERLREYNLVRAGQVAALSPAELAVICPGRERFLFQAVRGIDHTPVQPRTRSRGVVRTSHLFTPDSNREDEVRCGLALLVEEVGYRLRQQGLGCCRMSLVLTYSDGISTRRQASFRTILSDNRSLFLQAELLLHRAWRRRLRIRSLALVCDRLRTPVHQLSLFGLVNQRQQRNHALSTALDTIHKRFGRAKLVRGSLLAK</sequence>
<accession>A0A915U3C1</accession>
<dbReference type="GO" id="GO:0003887">
    <property type="term" value="F:DNA-directed DNA polymerase activity"/>
    <property type="evidence" value="ECO:0007669"/>
    <property type="project" value="UniProtKB-KW"/>
</dbReference>
<organism evidence="3 4">
    <name type="scientific">Desulfolithobacter dissulfuricans</name>
    <dbReference type="NCBI Taxonomy" id="2795293"/>
    <lineage>
        <taxon>Bacteria</taxon>
        <taxon>Pseudomonadati</taxon>
        <taxon>Thermodesulfobacteriota</taxon>
        <taxon>Desulfobulbia</taxon>
        <taxon>Desulfobulbales</taxon>
        <taxon>Desulfobulbaceae</taxon>
        <taxon>Desulfolithobacter</taxon>
    </lineage>
</organism>
<dbReference type="PANTHER" id="PTHR11076">
    <property type="entry name" value="DNA REPAIR POLYMERASE UMUC / TRANSFERASE FAMILY MEMBER"/>
    <property type="match status" value="1"/>
</dbReference>
<dbReference type="EMBL" id="AP024233">
    <property type="protein sequence ID" value="BCO10606.1"/>
    <property type="molecule type" value="Genomic_DNA"/>
</dbReference>
<dbReference type="InterPro" id="IPR036775">
    <property type="entry name" value="DNA_pol_Y-fam_lit_finger_sf"/>
</dbReference>
<dbReference type="Proteomes" id="UP001063350">
    <property type="component" value="Chromosome"/>
</dbReference>
<dbReference type="Gene3D" id="3.30.70.270">
    <property type="match status" value="1"/>
</dbReference>
<dbReference type="InterPro" id="IPR043128">
    <property type="entry name" value="Rev_trsase/Diguanyl_cyclase"/>
</dbReference>
<dbReference type="Pfam" id="PF11799">
    <property type="entry name" value="IMS_C"/>
    <property type="match status" value="1"/>
</dbReference>
<keyword evidence="4" id="KW-1185">Reference proteome</keyword>
<evidence type="ECO:0000313" key="4">
    <source>
        <dbReference type="Proteomes" id="UP001063350"/>
    </source>
</evidence>
<evidence type="ECO:0000259" key="2">
    <source>
        <dbReference type="PROSITE" id="PS50173"/>
    </source>
</evidence>
<dbReference type="Pfam" id="PF00817">
    <property type="entry name" value="IMS"/>
    <property type="match status" value="1"/>
</dbReference>
<gene>
    <name evidence="3" type="primary">dinB_2</name>
    <name evidence="3" type="ORF">GF1_29820</name>
</gene>
<dbReference type="SUPFAM" id="SSF56672">
    <property type="entry name" value="DNA/RNA polymerases"/>
    <property type="match status" value="1"/>
</dbReference>
<dbReference type="GO" id="GO:0042276">
    <property type="term" value="P:error-prone translesion synthesis"/>
    <property type="evidence" value="ECO:0007669"/>
    <property type="project" value="TreeGrafter"/>
</dbReference>
<dbReference type="PROSITE" id="PS50173">
    <property type="entry name" value="UMUC"/>
    <property type="match status" value="1"/>
</dbReference>
<dbReference type="GO" id="GO:0005829">
    <property type="term" value="C:cytosol"/>
    <property type="evidence" value="ECO:0007669"/>
    <property type="project" value="TreeGrafter"/>
</dbReference>
<dbReference type="GO" id="GO:0003684">
    <property type="term" value="F:damaged DNA binding"/>
    <property type="evidence" value="ECO:0007669"/>
    <property type="project" value="InterPro"/>
</dbReference>
<dbReference type="Gene3D" id="3.40.1170.60">
    <property type="match status" value="1"/>
</dbReference>
<proteinExistence type="inferred from homology"/>
<dbReference type="GO" id="GO:0009432">
    <property type="term" value="P:SOS response"/>
    <property type="evidence" value="ECO:0007669"/>
    <property type="project" value="TreeGrafter"/>
</dbReference>
<dbReference type="InterPro" id="IPR043502">
    <property type="entry name" value="DNA/RNA_pol_sf"/>
</dbReference>
<feature type="domain" description="UmuC" evidence="2">
    <location>
        <begin position="7"/>
        <end position="188"/>
    </location>
</feature>
<dbReference type="InterPro" id="IPR050116">
    <property type="entry name" value="DNA_polymerase-Y"/>
</dbReference>
<reference evidence="3" key="1">
    <citation type="submission" date="2020-12" db="EMBL/GenBank/DDBJ databases">
        <title>Desulfobium dissulfuricans gen. nov., sp. nov., a novel mesophilic, sulfate-reducing bacterium isolated from a deep-sea hydrothermal vent.</title>
        <authorList>
            <person name="Hashimoto Y."/>
            <person name="Tame A."/>
            <person name="Sawayama S."/>
            <person name="Miyazaki J."/>
            <person name="Takai K."/>
            <person name="Nakagawa S."/>
        </authorList>
    </citation>
    <scope>NUCLEOTIDE SEQUENCE</scope>
    <source>
        <strain evidence="3">GF1</strain>
    </source>
</reference>
<dbReference type="GO" id="GO:0006281">
    <property type="term" value="P:DNA repair"/>
    <property type="evidence" value="ECO:0007669"/>
    <property type="project" value="InterPro"/>
</dbReference>
<evidence type="ECO:0000256" key="1">
    <source>
        <dbReference type="ARBA" id="ARBA00010945"/>
    </source>
</evidence>
<dbReference type="AlphaFoldDB" id="A0A915U3C1"/>
<evidence type="ECO:0000313" key="3">
    <source>
        <dbReference type="EMBL" id="BCO10606.1"/>
    </source>
</evidence>
<dbReference type="Gene3D" id="3.30.1490.100">
    <property type="entry name" value="DNA polymerase, Y-family, little finger domain"/>
    <property type="match status" value="1"/>
</dbReference>
<dbReference type="InterPro" id="IPR001126">
    <property type="entry name" value="UmuC"/>
</dbReference>
<dbReference type="KEGG" id="ddu:GF1_29820"/>
<comment type="similarity">
    <text evidence="1">Belongs to the DNA polymerase type-Y family.</text>
</comment>
<protein>
    <submittedName>
        <fullName evidence="3">DNA polymerase IV</fullName>
    </submittedName>
</protein>
<name>A0A915U3C1_9BACT</name>